<keyword evidence="14" id="KW-1185">Reference proteome</keyword>
<proteinExistence type="predicted"/>
<keyword evidence="10" id="KW-0325">Glycoprotein</keyword>
<dbReference type="PROSITE" id="PS50156">
    <property type="entry name" value="SSD"/>
    <property type="match status" value="1"/>
</dbReference>
<dbReference type="InterPro" id="IPR036322">
    <property type="entry name" value="WD40_repeat_dom_sf"/>
</dbReference>
<evidence type="ECO:0000256" key="3">
    <source>
        <dbReference type="ARBA" id="ARBA00022574"/>
    </source>
</evidence>
<dbReference type="Pfam" id="PF24006">
    <property type="entry name" value="SCAP_N"/>
    <property type="match status" value="1"/>
</dbReference>
<protein>
    <recommendedName>
        <fullName evidence="12">SSD domain-containing protein</fullName>
    </recommendedName>
</protein>
<evidence type="ECO:0000256" key="10">
    <source>
        <dbReference type="ARBA" id="ARBA00023180"/>
    </source>
</evidence>
<comment type="subcellular location">
    <subcellularLocation>
        <location evidence="1">Endoplasmic reticulum membrane</location>
    </subcellularLocation>
    <subcellularLocation>
        <location evidence="2">Golgi apparatus membrane</location>
        <topology evidence="2">Multi-pass membrane protein</topology>
    </subcellularLocation>
</comment>
<evidence type="ECO:0000256" key="8">
    <source>
        <dbReference type="ARBA" id="ARBA00023034"/>
    </source>
</evidence>
<reference evidence="13 14" key="1">
    <citation type="submission" date="2016-04" db="EMBL/GenBank/DDBJ databases">
        <title>The genome of Intoshia linei affirms orthonectids as highly simplified spiralians.</title>
        <authorList>
            <person name="Mikhailov K.V."/>
            <person name="Slusarev G.S."/>
            <person name="Nikitin M.A."/>
            <person name="Logacheva M.D."/>
            <person name="Penin A."/>
            <person name="Aleoshin V."/>
            <person name="Panchin Y.V."/>
        </authorList>
    </citation>
    <scope>NUCLEOTIDE SEQUENCE [LARGE SCALE GENOMIC DNA]</scope>
    <source>
        <strain evidence="13">Intl2013</strain>
        <tissue evidence="13">Whole animal</tissue>
    </source>
</reference>
<evidence type="ECO:0000256" key="11">
    <source>
        <dbReference type="SAM" id="Phobius"/>
    </source>
</evidence>
<evidence type="ECO:0000256" key="9">
    <source>
        <dbReference type="ARBA" id="ARBA00023136"/>
    </source>
</evidence>
<keyword evidence="7 11" id="KW-1133">Transmembrane helix</keyword>
<dbReference type="GO" id="GO:0000139">
    <property type="term" value="C:Golgi membrane"/>
    <property type="evidence" value="ECO:0007669"/>
    <property type="project" value="UniProtKB-SubCell"/>
</dbReference>
<comment type="caution">
    <text evidence="13">The sequence shown here is derived from an EMBL/GenBank/DDBJ whole genome shotgun (WGS) entry which is preliminary data.</text>
</comment>
<dbReference type="InterPro" id="IPR057041">
    <property type="entry name" value="SCAP_N"/>
</dbReference>
<dbReference type="AlphaFoldDB" id="A0A177B9Z2"/>
<evidence type="ECO:0000256" key="1">
    <source>
        <dbReference type="ARBA" id="ARBA00004586"/>
    </source>
</evidence>
<dbReference type="GO" id="GO:0032933">
    <property type="term" value="P:SREBP signaling pathway"/>
    <property type="evidence" value="ECO:0007669"/>
    <property type="project" value="InterPro"/>
</dbReference>
<dbReference type="GO" id="GO:0032936">
    <property type="term" value="C:SREBP-SCAP complex"/>
    <property type="evidence" value="ECO:0007669"/>
    <property type="project" value="TreeGrafter"/>
</dbReference>
<dbReference type="PANTHER" id="PTHR46378">
    <property type="entry name" value="STEROL REGULATORY ELEMENT-BINDING PROTEIN CLEAVAGE-ACTIVATING PROTEIN"/>
    <property type="match status" value="1"/>
</dbReference>
<dbReference type="GO" id="GO:0032934">
    <property type="term" value="F:sterol binding"/>
    <property type="evidence" value="ECO:0007669"/>
    <property type="project" value="InterPro"/>
</dbReference>
<feature type="domain" description="SSD" evidence="12">
    <location>
        <begin position="260"/>
        <end position="416"/>
    </location>
</feature>
<keyword evidence="5" id="KW-0677">Repeat</keyword>
<dbReference type="InterPro" id="IPR030225">
    <property type="entry name" value="SCAP"/>
</dbReference>
<dbReference type="EMBL" id="LWCA01000078">
    <property type="protein sequence ID" value="OAF71128.1"/>
    <property type="molecule type" value="Genomic_DNA"/>
</dbReference>
<feature type="transmembrane region" description="Helical" evidence="11">
    <location>
        <begin position="478"/>
        <end position="500"/>
    </location>
</feature>
<evidence type="ECO:0000256" key="4">
    <source>
        <dbReference type="ARBA" id="ARBA00022692"/>
    </source>
</evidence>
<evidence type="ECO:0000259" key="12">
    <source>
        <dbReference type="PROSITE" id="PS50156"/>
    </source>
</evidence>
<dbReference type="InterPro" id="IPR000731">
    <property type="entry name" value="SSD"/>
</dbReference>
<gene>
    <name evidence="13" type="ORF">A3Q56_01113</name>
</gene>
<sequence>MGIHNYLDILKGKIINFVNLTVILSTRHPYRLIFFMLLISFWICKPLINSEIKTSKDTFKDQNIHVNKVKGEKPTWLVAETVVYIYEIIVFQTIIEESTVNDEMYQIYEHFFEINQILHDILDTRVITKNPCFIMPDSTTDEELLLERRKPLIISPTNMWNNNIEFFKSDKNISETIELFNSKKKLCKLAEFISIPIEISNIKIKNITVKSYASSVIFGIKNIESFKNIFINQLSKNFSLKENNEQILYTFYENGSKSYDTFNKIVVYIFFVLYTILSMRKIQKHSMFLAICAILTVCLSFCISVSILHHIGFKFTIYLHIIFPYLIIGIGLDKRILYVRTIQNLPKHVPINSRMKRAIVTQCWYIIREFIIQSSIYLCGVASLHPKLQEYSAVAYIMEWTDLFVQHFIFVPLMTLYIGKNPIKEDNEIVHKNQYPIHFYGYDESIFDKDKNKVVYVPPKNRINSISNKFQTSKFGEFISIIIRILKIAIIASIIALTLLHYNIIGNKQFVAQDFEQNLDDHIDRSYKYGYSKPLHTYNWKMLFNEYRIDVTDKFIGFLPSSMMYIGNKDKLSKLDTIIRDKRQFYEKYRLSSVIDMRRYDHLADKIYSQMIKNEITLLIYNKIMSIVFFFALWIFFWVTYYRIKKIITIKGIGVFNYTISKCDLFKHSYTTQVKSNQYYVVSVDNCNIVHIWNIDQHVVYNDRNIFQDITSNIYFQINDFKESECIWAFDITQFYLVLGCMSGTIYILTLNKFINTCRIVSKHSKHKSSIVMINITSDRLMDLPYKSFKRYYLINQFSLVVIRIDGCLQHFRILHNMELLELYESRLFGNIPVYVQVKNNHCILSDTYHNTTIFNYKKPQFEYTINRSFSVVQSDISEHPYIAALVFSDKKIIVVEVETSKHLYVKFWYTEIEKIYIHKKYLIIQTKSQNISVLDYLRGQIKLHLTMDKYYVQYIKNGNIYALTLYGLVQIKIKEKKTTTLLNIAINSEYEHFKQNNIKKYNYTHILKLNRPELIIIGINSI</sequence>
<keyword evidence="9 11" id="KW-0472">Membrane</keyword>
<keyword evidence="4 11" id="KW-0812">Transmembrane</keyword>
<dbReference type="SUPFAM" id="SSF82866">
    <property type="entry name" value="Multidrug efflux transporter AcrB transmembrane domain"/>
    <property type="match status" value="1"/>
</dbReference>
<keyword evidence="3" id="KW-0853">WD repeat</keyword>
<organism evidence="13 14">
    <name type="scientific">Intoshia linei</name>
    <dbReference type="NCBI Taxonomy" id="1819745"/>
    <lineage>
        <taxon>Eukaryota</taxon>
        <taxon>Metazoa</taxon>
        <taxon>Spiralia</taxon>
        <taxon>Lophotrochozoa</taxon>
        <taxon>Mesozoa</taxon>
        <taxon>Orthonectida</taxon>
        <taxon>Rhopaluridae</taxon>
        <taxon>Intoshia</taxon>
    </lineage>
</organism>
<dbReference type="GO" id="GO:0005789">
    <property type="term" value="C:endoplasmic reticulum membrane"/>
    <property type="evidence" value="ECO:0007669"/>
    <property type="project" value="UniProtKB-SubCell"/>
</dbReference>
<dbReference type="Gene3D" id="1.20.1640.10">
    <property type="entry name" value="Multidrug efflux transporter AcrB transmembrane domain"/>
    <property type="match status" value="1"/>
</dbReference>
<dbReference type="InterPro" id="IPR053958">
    <property type="entry name" value="HMGCR/SNAP/NPC1-like_SSD"/>
</dbReference>
<dbReference type="OrthoDB" id="361494at2759"/>
<dbReference type="Proteomes" id="UP000078046">
    <property type="component" value="Unassembled WGS sequence"/>
</dbReference>
<name>A0A177B9Z2_9BILA</name>
<keyword evidence="6" id="KW-0256">Endoplasmic reticulum</keyword>
<dbReference type="Pfam" id="PF12349">
    <property type="entry name" value="Sterol-sensing"/>
    <property type="match status" value="1"/>
</dbReference>
<evidence type="ECO:0000256" key="2">
    <source>
        <dbReference type="ARBA" id="ARBA00004653"/>
    </source>
</evidence>
<feature type="transmembrane region" description="Helical" evidence="11">
    <location>
        <begin position="315"/>
        <end position="332"/>
    </location>
</feature>
<evidence type="ECO:0000256" key="7">
    <source>
        <dbReference type="ARBA" id="ARBA00022989"/>
    </source>
</evidence>
<evidence type="ECO:0000256" key="6">
    <source>
        <dbReference type="ARBA" id="ARBA00022824"/>
    </source>
</evidence>
<dbReference type="PANTHER" id="PTHR46378:SF1">
    <property type="entry name" value="STEROL REGULATORY ELEMENT-BINDING PROTEIN CLEAVAGE-ACTIVATING PROTEIN"/>
    <property type="match status" value="1"/>
</dbReference>
<keyword evidence="8" id="KW-0333">Golgi apparatus</keyword>
<feature type="transmembrane region" description="Helical" evidence="11">
    <location>
        <begin position="620"/>
        <end position="641"/>
    </location>
</feature>
<evidence type="ECO:0000256" key="5">
    <source>
        <dbReference type="ARBA" id="ARBA00022737"/>
    </source>
</evidence>
<feature type="transmembrane region" description="Helical" evidence="11">
    <location>
        <begin position="287"/>
        <end position="309"/>
    </location>
</feature>
<evidence type="ECO:0000313" key="13">
    <source>
        <dbReference type="EMBL" id="OAF71128.1"/>
    </source>
</evidence>
<dbReference type="SUPFAM" id="SSF50978">
    <property type="entry name" value="WD40 repeat-like"/>
    <property type="match status" value="1"/>
</dbReference>
<accession>A0A177B9Z2</accession>
<dbReference type="GO" id="GO:0045540">
    <property type="term" value="P:regulation of cholesterol biosynthetic process"/>
    <property type="evidence" value="ECO:0007669"/>
    <property type="project" value="TreeGrafter"/>
</dbReference>
<evidence type="ECO:0000313" key="14">
    <source>
        <dbReference type="Proteomes" id="UP000078046"/>
    </source>
</evidence>